<gene>
    <name evidence="8" type="ORF">TeGR_g1582</name>
</gene>
<keyword evidence="3" id="KW-0240">DNA-directed RNA polymerase</keyword>
<name>A0ABQ6MZP2_9STRA</name>
<dbReference type="Proteomes" id="UP001165060">
    <property type="component" value="Unassembled WGS sequence"/>
</dbReference>
<evidence type="ECO:0000256" key="5">
    <source>
        <dbReference type="ARBA" id="ARBA00022695"/>
    </source>
</evidence>
<keyword evidence="9" id="KW-1185">Reference proteome</keyword>
<comment type="similarity">
    <text evidence="1">Belongs to the RNA polymerase beta' chain family.</text>
</comment>
<evidence type="ECO:0000313" key="8">
    <source>
        <dbReference type="EMBL" id="GMI35971.1"/>
    </source>
</evidence>
<dbReference type="PANTHER" id="PTHR19376:SF11">
    <property type="entry name" value="DNA-DIRECTED RNA POLYMERASE I SUBUNIT RPA1"/>
    <property type="match status" value="1"/>
</dbReference>
<dbReference type="SUPFAM" id="SSF64484">
    <property type="entry name" value="beta and beta-prime subunits of DNA dependent RNA-polymerase"/>
    <property type="match status" value="1"/>
</dbReference>
<dbReference type="Gene3D" id="4.10.860.120">
    <property type="entry name" value="RNA polymerase II, clamp domain"/>
    <property type="match status" value="1"/>
</dbReference>
<evidence type="ECO:0000259" key="7">
    <source>
        <dbReference type="Pfam" id="PF04997"/>
    </source>
</evidence>
<evidence type="ECO:0000256" key="6">
    <source>
        <dbReference type="ARBA" id="ARBA00023163"/>
    </source>
</evidence>
<dbReference type="InterPro" id="IPR045867">
    <property type="entry name" value="DNA-dir_RpoC_beta_prime"/>
</dbReference>
<evidence type="ECO:0000256" key="1">
    <source>
        <dbReference type="ARBA" id="ARBA00006460"/>
    </source>
</evidence>
<feature type="domain" description="RNA polymerase Rpb1" evidence="7">
    <location>
        <begin position="13"/>
        <end position="125"/>
    </location>
</feature>
<sequence length="254" mass="26985">MSLYSPQTPVRTSVSSVTFGLHDASSIRSLSACEVTSSVAFDNLGNALPQGLYDARMGVTDTAPKSSPCVTCGLAYLQCPGHLGHVELTVPVYNPLTYPTLLQFLKTKCQCCHSFRVPEWELRLFEAKLSLIERGDSRRAEALDDEVAVLQSKARAGAAAVTVAEAAAAEASGSALPGAGELLSLLSSLIEPPPASPSLTSHERQLQRLATRAFLSRSGGHATRCQNCSGMSPGIRQDASNKIFRKPLARKSAN</sequence>
<organism evidence="8 9">
    <name type="scientific">Tetraparma gracilis</name>
    <dbReference type="NCBI Taxonomy" id="2962635"/>
    <lineage>
        <taxon>Eukaryota</taxon>
        <taxon>Sar</taxon>
        <taxon>Stramenopiles</taxon>
        <taxon>Ochrophyta</taxon>
        <taxon>Bolidophyceae</taxon>
        <taxon>Parmales</taxon>
        <taxon>Triparmaceae</taxon>
        <taxon>Tetraparma</taxon>
    </lineage>
</organism>
<keyword evidence="6" id="KW-0804">Transcription</keyword>
<keyword evidence="4" id="KW-0808">Transferase</keyword>
<dbReference type="InterPro" id="IPR044893">
    <property type="entry name" value="RNA_pol_Rpb1_clamp_domain"/>
</dbReference>
<feature type="non-terminal residue" evidence="8">
    <location>
        <position position="254"/>
    </location>
</feature>
<comment type="caution">
    <text evidence="8">The sequence shown here is derived from an EMBL/GenBank/DDBJ whole genome shotgun (WGS) entry which is preliminary data.</text>
</comment>
<evidence type="ECO:0000256" key="4">
    <source>
        <dbReference type="ARBA" id="ARBA00022679"/>
    </source>
</evidence>
<protein>
    <recommendedName>
        <fullName evidence="2">DNA-directed RNA polymerase</fullName>
        <ecNumber evidence="2">2.7.7.6</ecNumber>
    </recommendedName>
</protein>
<dbReference type="InterPro" id="IPR007080">
    <property type="entry name" value="RNA_pol_Rpb1_1"/>
</dbReference>
<dbReference type="PANTHER" id="PTHR19376">
    <property type="entry name" value="DNA-DIRECTED RNA POLYMERASE"/>
    <property type="match status" value="1"/>
</dbReference>
<dbReference type="EC" id="2.7.7.6" evidence="2"/>
<reference evidence="8 9" key="1">
    <citation type="journal article" date="2023" name="Commun. Biol.">
        <title>Genome analysis of Parmales, the sister group of diatoms, reveals the evolutionary specialization of diatoms from phago-mixotrophs to photoautotrophs.</title>
        <authorList>
            <person name="Ban H."/>
            <person name="Sato S."/>
            <person name="Yoshikawa S."/>
            <person name="Yamada K."/>
            <person name="Nakamura Y."/>
            <person name="Ichinomiya M."/>
            <person name="Sato N."/>
            <person name="Blanc-Mathieu R."/>
            <person name="Endo H."/>
            <person name="Kuwata A."/>
            <person name="Ogata H."/>
        </authorList>
    </citation>
    <scope>NUCLEOTIDE SEQUENCE [LARGE SCALE GENOMIC DNA]</scope>
</reference>
<dbReference type="Pfam" id="PF04997">
    <property type="entry name" value="RNA_pol_Rpb1_1"/>
    <property type="match status" value="1"/>
</dbReference>
<keyword evidence="5" id="KW-0548">Nucleotidyltransferase</keyword>
<accession>A0ABQ6MZP2</accession>
<dbReference type="EMBL" id="BRYB01001900">
    <property type="protein sequence ID" value="GMI35971.1"/>
    <property type="molecule type" value="Genomic_DNA"/>
</dbReference>
<evidence type="ECO:0000313" key="9">
    <source>
        <dbReference type="Proteomes" id="UP001165060"/>
    </source>
</evidence>
<proteinExistence type="inferred from homology"/>
<evidence type="ECO:0000256" key="2">
    <source>
        <dbReference type="ARBA" id="ARBA00012418"/>
    </source>
</evidence>
<evidence type="ECO:0000256" key="3">
    <source>
        <dbReference type="ARBA" id="ARBA00022478"/>
    </source>
</evidence>